<evidence type="ECO:0000313" key="1">
    <source>
        <dbReference type="EnsemblPlants" id="EMT12848"/>
    </source>
</evidence>
<organism evidence="1">
    <name type="scientific">Aegilops tauschii</name>
    <name type="common">Tausch's goatgrass</name>
    <name type="synonym">Aegilops squarrosa</name>
    <dbReference type="NCBI Taxonomy" id="37682"/>
    <lineage>
        <taxon>Eukaryota</taxon>
        <taxon>Viridiplantae</taxon>
        <taxon>Streptophyta</taxon>
        <taxon>Embryophyta</taxon>
        <taxon>Tracheophyta</taxon>
        <taxon>Spermatophyta</taxon>
        <taxon>Magnoliopsida</taxon>
        <taxon>Liliopsida</taxon>
        <taxon>Poales</taxon>
        <taxon>Poaceae</taxon>
        <taxon>BOP clade</taxon>
        <taxon>Pooideae</taxon>
        <taxon>Triticodae</taxon>
        <taxon>Triticeae</taxon>
        <taxon>Triticinae</taxon>
        <taxon>Aegilops</taxon>
    </lineage>
</organism>
<accession>R7W288</accession>
<dbReference type="AlphaFoldDB" id="R7W288"/>
<protein>
    <submittedName>
        <fullName evidence="1">Uncharacterized protein</fullName>
    </submittedName>
</protein>
<sequence length="112" mass="12759">MDRFINNVNTMVKRHNSLVANRFVVRVALRKRHADHVSRWVGFAAALRVKHVVLDLNPDMSAHHQCEAADRLRAFKAGIIWPSRLLKSKEARAALGFWSGKPLCLLGELPWP</sequence>
<dbReference type="EnsemblPlants" id="EMT12848">
    <property type="protein sequence ID" value="EMT12848"/>
    <property type="gene ID" value="F775_22439"/>
</dbReference>
<name>R7W288_AEGTA</name>
<proteinExistence type="predicted"/>
<reference evidence="1" key="1">
    <citation type="submission" date="2015-06" db="UniProtKB">
        <authorList>
            <consortium name="EnsemblPlants"/>
        </authorList>
    </citation>
    <scope>IDENTIFICATION</scope>
</reference>